<keyword evidence="9" id="KW-0472">Membrane</keyword>
<keyword evidence="8 12" id="KW-0732">Signal</keyword>
<dbReference type="PANTHER" id="PTHR30570">
    <property type="entry name" value="PERIPLASMIC PHOSPHATE BINDING COMPONENT OF PHOSPHATE ABC TRANSPORTER"/>
    <property type="match status" value="1"/>
</dbReference>
<evidence type="ECO:0000256" key="10">
    <source>
        <dbReference type="ARBA" id="ARBA00023139"/>
    </source>
</evidence>
<feature type="chain" id="PRO_5044968941" description="Phosphate-binding protein" evidence="12">
    <location>
        <begin position="24"/>
        <end position="292"/>
    </location>
</feature>
<evidence type="ECO:0000256" key="4">
    <source>
        <dbReference type="ARBA" id="ARBA00011529"/>
    </source>
</evidence>
<evidence type="ECO:0000259" key="13">
    <source>
        <dbReference type="Pfam" id="PF12849"/>
    </source>
</evidence>
<organism evidence="14 15">
    <name type="scientific">Clostridium mobile</name>
    <dbReference type="NCBI Taxonomy" id="2841512"/>
    <lineage>
        <taxon>Bacteria</taxon>
        <taxon>Bacillati</taxon>
        <taxon>Bacillota</taxon>
        <taxon>Clostridia</taxon>
        <taxon>Eubacteriales</taxon>
        <taxon>Clostridiaceae</taxon>
        <taxon>Clostridium</taxon>
    </lineage>
</organism>
<dbReference type="Pfam" id="PF12849">
    <property type="entry name" value="PBP_like_2"/>
    <property type="match status" value="1"/>
</dbReference>
<comment type="similarity">
    <text evidence="3 12">Belongs to the PstS family.</text>
</comment>
<dbReference type="EMBL" id="JAHLQF010000002">
    <property type="protein sequence ID" value="MBU5484968.1"/>
    <property type="molecule type" value="Genomic_DNA"/>
</dbReference>
<dbReference type="NCBIfam" id="TIGR02136">
    <property type="entry name" value="ptsS_2"/>
    <property type="match status" value="1"/>
</dbReference>
<comment type="function">
    <text evidence="12">Involved in the system for phosphate transport across the cytoplasmic membrane.</text>
</comment>
<keyword evidence="6 12" id="KW-1003">Cell membrane</keyword>
<feature type="domain" description="PBP" evidence="13">
    <location>
        <begin position="34"/>
        <end position="275"/>
    </location>
</feature>
<dbReference type="RefSeq" id="WP_216439484.1">
    <property type="nucleotide sequence ID" value="NZ_JAHLQF010000002.1"/>
</dbReference>
<proteinExistence type="inferred from homology"/>
<evidence type="ECO:0000256" key="1">
    <source>
        <dbReference type="ARBA" id="ARBA00002841"/>
    </source>
</evidence>
<dbReference type="CDD" id="cd13653">
    <property type="entry name" value="PBP2_phosphate_like_1"/>
    <property type="match status" value="1"/>
</dbReference>
<comment type="subcellular location">
    <subcellularLocation>
        <location evidence="2 12">Cell membrane</location>
        <topology evidence="2 12">Lipid-anchor</topology>
    </subcellularLocation>
</comment>
<reference evidence="14 15" key="1">
    <citation type="submission" date="2021-06" db="EMBL/GenBank/DDBJ databases">
        <authorList>
            <person name="Sun Q."/>
            <person name="Li D."/>
        </authorList>
    </citation>
    <scope>NUCLEOTIDE SEQUENCE [LARGE SCALE GENOMIC DNA]</scope>
    <source>
        <strain evidence="14 15">MSJ-11</strain>
    </source>
</reference>
<feature type="signal peptide" evidence="12">
    <location>
        <begin position="1"/>
        <end position="23"/>
    </location>
</feature>
<keyword evidence="5 12" id="KW-0813">Transport</keyword>
<keyword evidence="11 12" id="KW-0449">Lipoprotein</keyword>
<evidence type="ECO:0000256" key="7">
    <source>
        <dbReference type="ARBA" id="ARBA00022592"/>
    </source>
</evidence>
<dbReference type="InterPro" id="IPR011862">
    <property type="entry name" value="Phos-bd"/>
</dbReference>
<name>A0ABS6EIB6_9CLOT</name>
<evidence type="ECO:0000256" key="3">
    <source>
        <dbReference type="ARBA" id="ARBA00008725"/>
    </source>
</evidence>
<comment type="function">
    <text evidence="1">Part of the ABC transporter complex PstSACB involved in phosphate import.</text>
</comment>
<evidence type="ECO:0000256" key="11">
    <source>
        <dbReference type="ARBA" id="ARBA00023288"/>
    </source>
</evidence>
<dbReference type="PROSITE" id="PS51257">
    <property type="entry name" value="PROKAR_LIPOPROTEIN"/>
    <property type="match status" value="1"/>
</dbReference>
<evidence type="ECO:0000256" key="6">
    <source>
        <dbReference type="ARBA" id="ARBA00022475"/>
    </source>
</evidence>
<evidence type="ECO:0000256" key="5">
    <source>
        <dbReference type="ARBA" id="ARBA00022448"/>
    </source>
</evidence>
<evidence type="ECO:0000256" key="2">
    <source>
        <dbReference type="ARBA" id="ARBA00004193"/>
    </source>
</evidence>
<evidence type="ECO:0000313" key="15">
    <source>
        <dbReference type="Proteomes" id="UP000726170"/>
    </source>
</evidence>
<evidence type="ECO:0000256" key="9">
    <source>
        <dbReference type="ARBA" id="ARBA00023136"/>
    </source>
</evidence>
<dbReference type="Proteomes" id="UP000726170">
    <property type="component" value="Unassembled WGS sequence"/>
</dbReference>
<comment type="caution">
    <text evidence="14">The sequence shown here is derived from an EMBL/GenBank/DDBJ whole genome shotgun (WGS) entry which is preliminary data.</text>
</comment>
<evidence type="ECO:0000256" key="8">
    <source>
        <dbReference type="ARBA" id="ARBA00022729"/>
    </source>
</evidence>
<dbReference type="PANTHER" id="PTHR30570:SF4">
    <property type="entry name" value="PHOSPHATE-BINDING PROTEIN PSTS 1"/>
    <property type="match status" value="1"/>
</dbReference>
<keyword evidence="15" id="KW-1185">Reference proteome</keyword>
<keyword evidence="10 12" id="KW-0564">Palmitate</keyword>
<comment type="subunit">
    <text evidence="4 12">The complex is composed of two ATP-binding proteins (PstB), two transmembrane proteins (PstC and PstA) and a solute-binding protein (PstS).</text>
</comment>
<evidence type="ECO:0000313" key="14">
    <source>
        <dbReference type="EMBL" id="MBU5484968.1"/>
    </source>
</evidence>
<gene>
    <name evidence="14" type="ORF">KQI86_11530</name>
</gene>
<sequence>MNKKSLRTLAAALSLTLMTGVLAACGGGEGKNENKNTLSGTITAVGSTALQPLVQESAKNYRAKNPDSIINVQGGGSGTGINQVIEGSVEIGNSDVTAESKIKDKEKLKELVDHKVCAIGFSIVVNKDVKVDSLSKEQLQKIFTGEITNWKDVGGQDLPINVVNRPASSGTRATFVDTIMNGKSEKEGLGTIQDSSGSVEKTVTSTPGSISYLALSYLTEEKRSDLKLVKIDGVEASKENIVSKKYPFWSYEHMYTKGEATGLTKSFIEYVMSDENKALVEKLGYIPIGDFK</sequence>
<evidence type="ECO:0000256" key="12">
    <source>
        <dbReference type="RuleBase" id="RU367119"/>
    </source>
</evidence>
<dbReference type="InterPro" id="IPR050811">
    <property type="entry name" value="Phosphate_ABC_transporter"/>
</dbReference>
<accession>A0ABS6EIB6</accession>
<keyword evidence="7 12" id="KW-0592">Phosphate transport</keyword>
<dbReference type="InterPro" id="IPR024370">
    <property type="entry name" value="PBP_domain"/>
</dbReference>
<protein>
    <recommendedName>
        <fullName evidence="12">Phosphate-binding protein</fullName>
    </recommendedName>
</protein>